<comment type="caution">
    <text evidence="1">The sequence shown here is derived from an EMBL/GenBank/DDBJ whole genome shotgun (WGS) entry which is preliminary data.</text>
</comment>
<dbReference type="RefSeq" id="WP_395415660.1">
    <property type="nucleotide sequence ID" value="NZ_JBIPKE010000003.1"/>
</dbReference>
<accession>A0ABW7N2X0</accession>
<organism evidence="1 2">
    <name type="scientific">Marinoscillum luteum</name>
    <dbReference type="NCBI Taxonomy" id="861051"/>
    <lineage>
        <taxon>Bacteria</taxon>
        <taxon>Pseudomonadati</taxon>
        <taxon>Bacteroidota</taxon>
        <taxon>Cytophagia</taxon>
        <taxon>Cytophagales</taxon>
        <taxon>Reichenbachiellaceae</taxon>
        <taxon>Marinoscillum</taxon>
    </lineage>
</organism>
<reference evidence="1 2" key="1">
    <citation type="journal article" date="2013" name="Int. J. Syst. Evol. Microbiol.">
        <title>Marinoscillum luteum sp. nov., isolated from marine sediment.</title>
        <authorList>
            <person name="Cha I.T."/>
            <person name="Park S.J."/>
            <person name="Kim S.J."/>
            <person name="Kim J.G."/>
            <person name="Jung M.Y."/>
            <person name="Shin K.S."/>
            <person name="Kwon K.K."/>
            <person name="Yang S.H."/>
            <person name="Seo Y.S."/>
            <person name="Rhee S.K."/>
        </authorList>
    </citation>
    <scope>NUCLEOTIDE SEQUENCE [LARGE SCALE GENOMIC DNA]</scope>
    <source>
        <strain evidence="1 2">KCTC 23939</strain>
    </source>
</reference>
<keyword evidence="2" id="KW-1185">Reference proteome</keyword>
<protein>
    <submittedName>
        <fullName evidence="1">DUF4062 domain-containing protein</fullName>
    </submittedName>
</protein>
<evidence type="ECO:0000313" key="1">
    <source>
        <dbReference type="EMBL" id="MFH6981802.1"/>
    </source>
</evidence>
<sequence length="501" mass="57466">MDFNKEILLCFSEEDNQPIEGGLKGWVSNFHKFLSTLLSQISRESPEVTLVSESNYQQVEIEKAAVIIAVCSPAFIKNEALIQRLDKHAEKVKNNDHLIIEGVSRLFKVHKGPFNEDKVLPHLDSLISYDFYMVDPLSGEAQEFKRFFGSDAERSYWMKLVDMAYDINHVLESNLSGKSGTAAEVVPMEKTVYLASTGVDMVIQRDIIKRELIRHGYKVLPQHTLSKEVGQLEQMVKEDLHKCRLSIHLIGEDYGYKPKGSDLSVVDIQNRIASNHTYEMVEYNKTAKDKRPFSRLIWVSPDLKNVTERQKIFIEDLKSDAAALEEAEVLQITLQELKAIIREELVTGGRFNKNRREIKGYTHEEEGNAKIIYLIQDKMDTSKTKPLKEFLEKSGFKVVSPSYEGDLVDIRYIHQENLRRCDASIIYFGSAKEAWIKTKLQDLLKAPGFGREKKLQAKAVYFDGQKEVDLEHYKKNKAMVLGMNGGFKPEHLKPFLTKLEK</sequence>
<gene>
    <name evidence="1" type="ORF">ACHKAR_00055</name>
</gene>
<dbReference type="EMBL" id="JBIPKE010000003">
    <property type="protein sequence ID" value="MFH6981802.1"/>
    <property type="molecule type" value="Genomic_DNA"/>
</dbReference>
<proteinExistence type="predicted"/>
<name>A0ABW7N2X0_9BACT</name>
<evidence type="ECO:0000313" key="2">
    <source>
        <dbReference type="Proteomes" id="UP001610063"/>
    </source>
</evidence>
<dbReference type="Proteomes" id="UP001610063">
    <property type="component" value="Unassembled WGS sequence"/>
</dbReference>